<evidence type="ECO:0000313" key="1">
    <source>
        <dbReference type="EMBL" id="SPF46183.1"/>
    </source>
</evidence>
<evidence type="ECO:0000313" key="2">
    <source>
        <dbReference type="Proteomes" id="UP000238916"/>
    </source>
</evidence>
<sequence>MRFIVEKRGEKKHMQIAIATNDGKNVDGHFGSAGAFKIFEVSKNGYELIDEILLEVSNGEKICPPLNDASVED</sequence>
<organism evidence="1 2">
    <name type="scientific">Candidatus Desulfosporosinus infrequens</name>
    <dbReference type="NCBI Taxonomy" id="2043169"/>
    <lineage>
        <taxon>Bacteria</taxon>
        <taxon>Bacillati</taxon>
        <taxon>Bacillota</taxon>
        <taxon>Clostridia</taxon>
        <taxon>Eubacteriales</taxon>
        <taxon>Desulfitobacteriaceae</taxon>
        <taxon>Desulfosporosinus</taxon>
    </lineage>
</organism>
<dbReference type="AlphaFoldDB" id="A0A2U3L2P8"/>
<dbReference type="SUPFAM" id="SSF53146">
    <property type="entry name" value="Nitrogenase accessory factor-like"/>
    <property type="match status" value="1"/>
</dbReference>
<dbReference type="InterPro" id="IPR036105">
    <property type="entry name" value="DiNase_FeMo-co_biosyn_sf"/>
</dbReference>
<gene>
    <name evidence="1" type="primary">nifX_a</name>
    <name evidence="1" type="ORF">SBF1_3480008</name>
</gene>
<dbReference type="OrthoDB" id="280278at2"/>
<proteinExistence type="predicted"/>
<name>A0A2U3L2P8_9FIRM</name>
<protein>
    <submittedName>
        <fullName evidence="1">Fragment of (FeMo) nitrogenase cofactor biosynthesis protein NifX (Part 1/2)</fullName>
    </submittedName>
</protein>
<dbReference type="Proteomes" id="UP000238916">
    <property type="component" value="Unassembled WGS sequence"/>
</dbReference>
<reference evidence="2" key="1">
    <citation type="submission" date="2018-02" db="EMBL/GenBank/DDBJ databases">
        <authorList>
            <person name="Hausmann B."/>
        </authorList>
    </citation>
    <scope>NUCLEOTIDE SEQUENCE [LARGE SCALE GENOMIC DNA]</scope>
    <source>
        <strain evidence="2">Peat soil MAG SbF1</strain>
    </source>
</reference>
<accession>A0A2U3L2P8</accession>
<dbReference type="EMBL" id="OMOF01000277">
    <property type="protein sequence ID" value="SPF46183.1"/>
    <property type="molecule type" value="Genomic_DNA"/>
</dbReference>
<dbReference type="Gene3D" id="3.30.420.130">
    <property type="entry name" value="Dinitrogenase iron-molybdenum cofactor biosynthesis domain"/>
    <property type="match status" value="1"/>
</dbReference>